<keyword evidence="3" id="KW-1185">Reference proteome</keyword>
<feature type="region of interest" description="Disordered" evidence="1">
    <location>
        <begin position="1"/>
        <end position="78"/>
    </location>
</feature>
<reference evidence="2" key="1">
    <citation type="submission" date="2023-03" db="EMBL/GenBank/DDBJ databases">
        <title>Massive genome expansion in bonnet fungi (Mycena s.s.) driven by repeated elements and novel gene families across ecological guilds.</title>
        <authorList>
            <consortium name="Lawrence Berkeley National Laboratory"/>
            <person name="Harder C.B."/>
            <person name="Miyauchi S."/>
            <person name="Viragh M."/>
            <person name="Kuo A."/>
            <person name="Thoen E."/>
            <person name="Andreopoulos B."/>
            <person name="Lu D."/>
            <person name="Skrede I."/>
            <person name="Drula E."/>
            <person name="Henrissat B."/>
            <person name="Morin E."/>
            <person name="Kohler A."/>
            <person name="Barry K."/>
            <person name="LaButti K."/>
            <person name="Morin E."/>
            <person name="Salamov A."/>
            <person name="Lipzen A."/>
            <person name="Mereny Z."/>
            <person name="Hegedus B."/>
            <person name="Baldrian P."/>
            <person name="Stursova M."/>
            <person name="Weitz H."/>
            <person name="Taylor A."/>
            <person name="Grigoriev I.V."/>
            <person name="Nagy L.G."/>
            <person name="Martin F."/>
            <person name="Kauserud H."/>
        </authorList>
    </citation>
    <scope>NUCLEOTIDE SEQUENCE</scope>
    <source>
        <strain evidence="2">CBHHK200</strain>
    </source>
</reference>
<organism evidence="2 3">
    <name type="scientific">Mycena alexandri</name>
    <dbReference type="NCBI Taxonomy" id="1745969"/>
    <lineage>
        <taxon>Eukaryota</taxon>
        <taxon>Fungi</taxon>
        <taxon>Dikarya</taxon>
        <taxon>Basidiomycota</taxon>
        <taxon>Agaricomycotina</taxon>
        <taxon>Agaricomycetes</taxon>
        <taxon>Agaricomycetidae</taxon>
        <taxon>Agaricales</taxon>
        <taxon>Marasmiineae</taxon>
        <taxon>Mycenaceae</taxon>
        <taxon>Mycena</taxon>
    </lineage>
</organism>
<protein>
    <submittedName>
        <fullName evidence="2">Uncharacterized protein</fullName>
    </submittedName>
</protein>
<dbReference type="EMBL" id="JARJCM010000021">
    <property type="protein sequence ID" value="KAJ7040554.1"/>
    <property type="molecule type" value="Genomic_DNA"/>
</dbReference>
<comment type="caution">
    <text evidence="2">The sequence shown here is derived from an EMBL/GenBank/DDBJ whole genome shotgun (WGS) entry which is preliminary data.</text>
</comment>
<accession>A0AAD6XCT4</accession>
<dbReference type="Proteomes" id="UP001218188">
    <property type="component" value="Unassembled WGS sequence"/>
</dbReference>
<dbReference type="AlphaFoldDB" id="A0AAD6XCT4"/>
<proteinExistence type="predicted"/>
<gene>
    <name evidence="2" type="ORF">C8F04DRAFT_1253866</name>
</gene>
<evidence type="ECO:0000256" key="1">
    <source>
        <dbReference type="SAM" id="MobiDB-lite"/>
    </source>
</evidence>
<evidence type="ECO:0000313" key="2">
    <source>
        <dbReference type="EMBL" id="KAJ7040554.1"/>
    </source>
</evidence>
<evidence type="ECO:0000313" key="3">
    <source>
        <dbReference type="Proteomes" id="UP001218188"/>
    </source>
</evidence>
<sequence>MDLVTSAIPGQASTRRARRLRASSPYNGQAQPPTGLPPDVTWRPLKSDRAGAPLAPDHHHPSSTEKTTPVPPSAFRRRFSAPPTKIRRARRVPQRNSQANKQWQPARTLGIGQGVVTNFWLTNARRGDTSGETRLPPSCRPRSLRRRKFHDTASKLYRGCNQLKMHDIIVPWPLRLVLNETEEPEAVAERVPDDDDVLMTLILATLLYRVYLLPRVVPPSQYSGLSVASLTKYIFYDVPEICCPYTLWFRSQMYPYAAIFLHPSCRLKFLYFM</sequence>
<name>A0AAD6XCT4_9AGAR</name>